<dbReference type="RefSeq" id="XP_009518723.1">
    <property type="nucleotide sequence ID" value="XM_009520428.1"/>
</dbReference>
<gene>
    <name evidence="1" type="ORF">PHYSODRAFT_324649</name>
</gene>
<proteinExistence type="predicted"/>
<keyword evidence="2" id="KW-1185">Reference proteome</keyword>
<evidence type="ECO:0000313" key="2">
    <source>
        <dbReference type="Proteomes" id="UP000002640"/>
    </source>
</evidence>
<dbReference type="InParanoid" id="G4Z110"/>
<dbReference type="Proteomes" id="UP000002640">
    <property type="component" value="Unassembled WGS sequence"/>
</dbReference>
<name>G4Z110_PHYSP</name>
<dbReference type="AlphaFoldDB" id="G4Z110"/>
<protein>
    <submittedName>
        <fullName evidence="1">Uncharacterized protein</fullName>
    </submittedName>
</protein>
<dbReference type="EMBL" id="JH159152">
    <property type="protein sequence ID" value="EGZ23435.1"/>
    <property type="molecule type" value="Genomic_DNA"/>
</dbReference>
<dbReference type="GeneID" id="20645156"/>
<organism evidence="1 2">
    <name type="scientific">Phytophthora sojae (strain P6497)</name>
    <name type="common">Soybean stem and root rot agent</name>
    <name type="synonym">Phytophthora megasperma f. sp. glycines</name>
    <dbReference type="NCBI Taxonomy" id="1094619"/>
    <lineage>
        <taxon>Eukaryota</taxon>
        <taxon>Sar</taxon>
        <taxon>Stramenopiles</taxon>
        <taxon>Oomycota</taxon>
        <taxon>Peronosporomycetes</taxon>
        <taxon>Peronosporales</taxon>
        <taxon>Peronosporaceae</taxon>
        <taxon>Phytophthora</taxon>
    </lineage>
</organism>
<evidence type="ECO:0000313" key="1">
    <source>
        <dbReference type="EMBL" id="EGZ23435.1"/>
    </source>
</evidence>
<reference evidence="1 2" key="1">
    <citation type="journal article" date="2006" name="Science">
        <title>Phytophthora genome sequences uncover evolutionary origins and mechanisms of pathogenesis.</title>
        <authorList>
            <person name="Tyler B.M."/>
            <person name="Tripathy S."/>
            <person name="Zhang X."/>
            <person name="Dehal P."/>
            <person name="Jiang R.H."/>
            <person name="Aerts A."/>
            <person name="Arredondo F.D."/>
            <person name="Baxter L."/>
            <person name="Bensasson D."/>
            <person name="Beynon J.L."/>
            <person name="Chapman J."/>
            <person name="Damasceno C.M."/>
            <person name="Dorrance A.E."/>
            <person name="Dou D."/>
            <person name="Dickerman A.W."/>
            <person name="Dubchak I.L."/>
            <person name="Garbelotto M."/>
            <person name="Gijzen M."/>
            <person name="Gordon S.G."/>
            <person name="Govers F."/>
            <person name="Grunwald N.J."/>
            <person name="Huang W."/>
            <person name="Ivors K.L."/>
            <person name="Jones R.W."/>
            <person name="Kamoun S."/>
            <person name="Krampis K."/>
            <person name="Lamour K.H."/>
            <person name="Lee M.K."/>
            <person name="McDonald W.H."/>
            <person name="Medina M."/>
            <person name="Meijer H.J."/>
            <person name="Nordberg E.K."/>
            <person name="Maclean D.J."/>
            <person name="Ospina-Giraldo M.D."/>
            <person name="Morris P.F."/>
            <person name="Phuntumart V."/>
            <person name="Putnam N.H."/>
            <person name="Rash S."/>
            <person name="Rose J.K."/>
            <person name="Sakihama Y."/>
            <person name="Salamov A.A."/>
            <person name="Savidor A."/>
            <person name="Scheuring C.F."/>
            <person name="Smith B.M."/>
            <person name="Sobral B.W."/>
            <person name="Terry A."/>
            <person name="Torto-Alalibo T.A."/>
            <person name="Win J."/>
            <person name="Xu Z."/>
            <person name="Zhang H."/>
            <person name="Grigoriev I.V."/>
            <person name="Rokhsar D.S."/>
            <person name="Boore J.L."/>
        </authorList>
    </citation>
    <scope>NUCLEOTIDE SEQUENCE [LARGE SCALE GENOMIC DNA]</scope>
    <source>
        <strain evidence="1 2">P6497</strain>
    </source>
</reference>
<dbReference type="KEGG" id="psoj:PHYSODRAFT_324649"/>
<sequence>MQLNYILVGDRGYPQSVVVQPGSDVEALAAAIKKSSELTKPSQVQIFLAKQDNGDWMSVDAVVVDALTSGDEDAIARVCVSALAPSAELLQHFTPIALGHRKLHLVVRENEPMSTDGRGSEEELDLQCLVVGDRLGSTFSMKMKKSDLIQDLRLRVKKLKFDHNLEIRVDGKEGDECEVPQWTRHKLDPESTIGDAFPSIEQGCVHVLVLKNSIEVVELVLLVKKCSAVERPPFILLQALAGEGNTQMAFNLMARDDVEVFYVPCQDVEWEFSDRFRAFRGCLEKDVGDVGEATASDLSKQSLLYTYGFIWAVLTGMSEFVGPRTRDEVLAALEMWRERANGKYCVFFLDNIPVLSSSAKHGPASDLLRITRSSRDDREFWGVVFPRPLFAKVALEHVRENPLDSDASLIGYLDNLAKVLARDKRIDPVLCGQVALFLAASYVGKYNKVRRIVGHYARLRDSDTFELWINTNGDLLKKEGDRMVKWNCCSFLPTSEQDPLLHLCLAGGKGFCAFKDRIRLVDNMSLTDALEDSEDYTFCFSRDIDSPRLEALASGAIVAASHHDGFAGMSFVDLFLGLLHELNMHKSSDVQLRLPANVVEFVSSLWTPFLAPSDVKWPSFLMEMALKLGTLSRLTFKDKGDISFLDGKVSVECISPRRPISQGICGGC</sequence>
<accession>G4Z110</accession>